<proteinExistence type="predicted"/>
<dbReference type="RefSeq" id="WP_319156137.1">
    <property type="nucleotide sequence ID" value="NZ_CP138359.1"/>
</dbReference>
<dbReference type="Pfam" id="PF13411">
    <property type="entry name" value="MerR_1"/>
    <property type="match status" value="1"/>
</dbReference>
<dbReference type="CDD" id="cd01104">
    <property type="entry name" value="HTH_MlrA-CarA"/>
    <property type="match status" value="1"/>
</dbReference>
<dbReference type="SUPFAM" id="SSF46955">
    <property type="entry name" value="Putative DNA-binding domain"/>
    <property type="match status" value="1"/>
</dbReference>
<feature type="domain" description="HTH merR-type" evidence="3">
    <location>
        <begin position="32"/>
        <end position="102"/>
    </location>
</feature>
<evidence type="ECO:0000256" key="1">
    <source>
        <dbReference type="ARBA" id="ARBA00023125"/>
    </source>
</evidence>
<dbReference type="EMBL" id="CP138359">
    <property type="protein sequence ID" value="WPF81537.1"/>
    <property type="molecule type" value="Genomic_DNA"/>
</dbReference>
<dbReference type="PANTHER" id="PTHR30204:SF97">
    <property type="entry name" value="MERR FAMILY REGULATORY PROTEIN"/>
    <property type="match status" value="1"/>
</dbReference>
<keyword evidence="1" id="KW-0238">DNA-binding</keyword>
<name>A0AAF0Z290_9MICO</name>
<evidence type="ECO:0000313" key="4">
    <source>
        <dbReference type="EMBL" id="WPF81537.1"/>
    </source>
</evidence>
<evidence type="ECO:0000256" key="2">
    <source>
        <dbReference type="SAM" id="MobiDB-lite"/>
    </source>
</evidence>
<reference evidence="5" key="1">
    <citation type="submission" date="2023-11" db="EMBL/GenBank/DDBJ databases">
        <authorList>
            <person name="Helweg L.P."/>
            <person name="Kiel A."/>
            <person name="Hitz F."/>
            <person name="Ruckert-Reed C."/>
            <person name="Busche T."/>
            <person name="Kaltschmidt B."/>
            <person name="Kaltschmidt C."/>
        </authorList>
    </citation>
    <scope>NUCLEOTIDE SEQUENCE [LARGE SCALE GENOMIC DNA]</scope>
    <source>
        <strain evidence="5">4.1</strain>
    </source>
</reference>
<feature type="compositionally biased region" description="Low complexity" evidence="2">
    <location>
        <begin position="162"/>
        <end position="179"/>
    </location>
</feature>
<feature type="region of interest" description="Disordered" evidence="2">
    <location>
        <begin position="1"/>
        <end position="30"/>
    </location>
</feature>
<feature type="region of interest" description="Disordered" evidence="2">
    <location>
        <begin position="147"/>
        <end position="203"/>
    </location>
</feature>
<dbReference type="InterPro" id="IPR009061">
    <property type="entry name" value="DNA-bd_dom_put_sf"/>
</dbReference>
<dbReference type="SMART" id="SM00422">
    <property type="entry name" value="HTH_MERR"/>
    <property type="match status" value="1"/>
</dbReference>
<gene>
    <name evidence="4" type="ORF">SANBI_002837</name>
</gene>
<dbReference type="PANTHER" id="PTHR30204">
    <property type="entry name" value="REDOX-CYCLING DRUG-SENSING TRANSCRIPTIONAL ACTIVATOR SOXR"/>
    <property type="match status" value="1"/>
</dbReference>
<protein>
    <submittedName>
        <fullName evidence="4">MerR family transcriptional regulator</fullName>
    </submittedName>
</protein>
<dbReference type="KEGG" id="sbil:SANBI_002837"/>
<sequence>MSTGRPAQGETGGDPADGTTPDEITDQVNEPGLAVAAVARRLGVAPATLRTWDRRYGLGPSEHSAGAHRRYSSDDVARLMVMRRLALEGVAPVDAARAALAVDLTTTSSEQLEDELRETIAHVDEESQRHGRRGDPITEAPRRLVGLDGDAQGEGALASRPTVAGDADTSAGAAAAQVSSFPAGPRSLRGAEPEAPDADPGQQRPALRLAAPVDSTVTSIDVIDAVLRGNVAATERLLALDVDEDPAQWWLTLVEPTLRKLAARTVLAKPGEAPEMLLASATLKVIADFIRAREEKTAQETGVRSPHPSQMKKIVLLFAAADDAQPLAMHALAAALVSQGVTARIVTGPANAHRALELVTMVRPVATVLVTSLSRPELGIVHALHETHPELSVFVGLSSDDAAADLPQSRFVSRVRSFQGLLHEVLAVAV</sequence>
<dbReference type="GO" id="GO:0003700">
    <property type="term" value="F:DNA-binding transcription factor activity"/>
    <property type="evidence" value="ECO:0007669"/>
    <property type="project" value="InterPro"/>
</dbReference>
<evidence type="ECO:0000259" key="3">
    <source>
        <dbReference type="PROSITE" id="PS50937"/>
    </source>
</evidence>
<dbReference type="Gene3D" id="1.10.1660.10">
    <property type="match status" value="1"/>
</dbReference>
<dbReference type="InterPro" id="IPR000551">
    <property type="entry name" value="MerR-type_HTH_dom"/>
</dbReference>
<organism evidence="4 5">
    <name type="scientific">Sanguibacter biliveldensis</name>
    <dbReference type="NCBI Taxonomy" id="3030830"/>
    <lineage>
        <taxon>Bacteria</taxon>
        <taxon>Bacillati</taxon>
        <taxon>Actinomycetota</taxon>
        <taxon>Actinomycetes</taxon>
        <taxon>Micrococcales</taxon>
        <taxon>Sanguibacteraceae</taxon>
        <taxon>Sanguibacter</taxon>
    </lineage>
</organism>
<evidence type="ECO:0000313" key="5">
    <source>
        <dbReference type="Proteomes" id="UP001304340"/>
    </source>
</evidence>
<dbReference type="AlphaFoldDB" id="A0AAF0Z290"/>
<dbReference type="GO" id="GO:0003677">
    <property type="term" value="F:DNA binding"/>
    <property type="evidence" value="ECO:0007669"/>
    <property type="project" value="UniProtKB-KW"/>
</dbReference>
<accession>A0AAF0Z290</accession>
<dbReference type="InterPro" id="IPR047057">
    <property type="entry name" value="MerR_fam"/>
</dbReference>
<keyword evidence="5" id="KW-1185">Reference proteome</keyword>
<dbReference type="PROSITE" id="PS50937">
    <property type="entry name" value="HTH_MERR_2"/>
    <property type="match status" value="1"/>
</dbReference>
<dbReference type="Proteomes" id="UP001304340">
    <property type="component" value="Chromosome"/>
</dbReference>